<keyword evidence="2" id="KW-0812">Transmembrane</keyword>
<reference evidence="3 4" key="1">
    <citation type="journal article" date="2020" name="Cell">
        <title>Large-Scale Comparative Analyses of Tick Genomes Elucidate Their Genetic Diversity and Vector Capacities.</title>
        <authorList>
            <consortium name="Tick Genome and Microbiome Consortium (TIGMIC)"/>
            <person name="Jia N."/>
            <person name="Wang J."/>
            <person name="Shi W."/>
            <person name="Du L."/>
            <person name="Sun Y."/>
            <person name="Zhan W."/>
            <person name="Jiang J.F."/>
            <person name="Wang Q."/>
            <person name="Zhang B."/>
            <person name="Ji P."/>
            <person name="Bell-Sakyi L."/>
            <person name="Cui X.M."/>
            <person name="Yuan T.T."/>
            <person name="Jiang B.G."/>
            <person name="Yang W.F."/>
            <person name="Lam T.T."/>
            <person name="Chang Q.C."/>
            <person name="Ding S.J."/>
            <person name="Wang X.J."/>
            <person name="Zhu J.G."/>
            <person name="Ruan X.D."/>
            <person name="Zhao L."/>
            <person name="Wei J.T."/>
            <person name="Ye R.Z."/>
            <person name="Que T.C."/>
            <person name="Du C.H."/>
            <person name="Zhou Y.H."/>
            <person name="Cheng J.X."/>
            <person name="Dai P.F."/>
            <person name="Guo W.B."/>
            <person name="Han X.H."/>
            <person name="Huang E.J."/>
            <person name="Li L.F."/>
            <person name="Wei W."/>
            <person name="Gao Y.C."/>
            <person name="Liu J.Z."/>
            <person name="Shao H.Z."/>
            <person name="Wang X."/>
            <person name="Wang C.C."/>
            <person name="Yang T.C."/>
            <person name="Huo Q.B."/>
            <person name="Li W."/>
            <person name="Chen H.Y."/>
            <person name="Chen S.E."/>
            <person name="Zhou L.G."/>
            <person name="Ni X.B."/>
            <person name="Tian J.H."/>
            <person name="Sheng Y."/>
            <person name="Liu T."/>
            <person name="Pan Y.S."/>
            <person name="Xia L.Y."/>
            <person name="Li J."/>
            <person name="Zhao F."/>
            <person name="Cao W.C."/>
        </authorList>
    </citation>
    <scope>NUCLEOTIDE SEQUENCE [LARGE SCALE GENOMIC DNA]</scope>
    <source>
        <strain evidence="3">HaeL-2018</strain>
    </source>
</reference>
<feature type="transmembrane region" description="Helical" evidence="2">
    <location>
        <begin position="61"/>
        <end position="86"/>
    </location>
</feature>
<dbReference type="AlphaFoldDB" id="A0A9J6H3A4"/>
<protein>
    <submittedName>
        <fullName evidence="3">Uncharacterized protein</fullName>
    </submittedName>
</protein>
<dbReference type="Proteomes" id="UP000821853">
    <property type="component" value="Chromosome 9"/>
</dbReference>
<dbReference type="OMA" id="THDIATY"/>
<proteinExistence type="predicted"/>
<accession>A0A9J6H3A4</accession>
<evidence type="ECO:0000313" key="4">
    <source>
        <dbReference type="Proteomes" id="UP000821853"/>
    </source>
</evidence>
<gene>
    <name evidence="3" type="ORF">HPB48_010566</name>
</gene>
<sequence length="145" mass="16372">MSHLELETVTDSSGVRNGTWKRYYYHCPGIYYPDDYTECCGPEASKCCPPDRWFYEIDNTLATAIAVSVTLTCFALTILVIVCCFWSRCPLYNACRSRYNHDIPNQKSEEFVMETVPVDSPGNKKKYAPLASTNGSPTFDVHSKG</sequence>
<evidence type="ECO:0000256" key="1">
    <source>
        <dbReference type="SAM" id="MobiDB-lite"/>
    </source>
</evidence>
<dbReference type="OrthoDB" id="6336411at2759"/>
<name>A0A9J6H3A4_HAELO</name>
<keyword evidence="4" id="KW-1185">Reference proteome</keyword>
<keyword evidence="2" id="KW-0472">Membrane</keyword>
<keyword evidence="2" id="KW-1133">Transmembrane helix</keyword>
<dbReference type="VEuPathDB" id="VectorBase:HLOH_047304"/>
<evidence type="ECO:0000256" key="2">
    <source>
        <dbReference type="SAM" id="Phobius"/>
    </source>
</evidence>
<organism evidence="3 4">
    <name type="scientific">Haemaphysalis longicornis</name>
    <name type="common">Bush tick</name>
    <dbReference type="NCBI Taxonomy" id="44386"/>
    <lineage>
        <taxon>Eukaryota</taxon>
        <taxon>Metazoa</taxon>
        <taxon>Ecdysozoa</taxon>
        <taxon>Arthropoda</taxon>
        <taxon>Chelicerata</taxon>
        <taxon>Arachnida</taxon>
        <taxon>Acari</taxon>
        <taxon>Parasitiformes</taxon>
        <taxon>Ixodida</taxon>
        <taxon>Ixodoidea</taxon>
        <taxon>Ixodidae</taxon>
        <taxon>Haemaphysalinae</taxon>
        <taxon>Haemaphysalis</taxon>
    </lineage>
</organism>
<feature type="region of interest" description="Disordered" evidence="1">
    <location>
        <begin position="120"/>
        <end position="145"/>
    </location>
</feature>
<comment type="caution">
    <text evidence="3">The sequence shown here is derived from an EMBL/GenBank/DDBJ whole genome shotgun (WGS) entry which is preliminary data.</text>
</comment>
<evidence type="ECO:0000313" key="3">
    <source>
        <dbReference type="EMBL" id="KAH9381747.1"/>
    </source>
</evidence>
<dbReference type="EMBL" id="JABSTR010000011">
    <property type="protein sequence ID" value="KAH9381747.1"/>
    <property type="molecule type" value="Genomic_DNA"/>
</dbReference>